<keyword evidence="4" id="KW-0328">Glycosyltransferase</keyword>
<evidence type="ECO:0000256" key="2">
    <source>
        <dbReference type="ARBA" id="ARBA00004687"/>
    </source>
</evidence>
<dbReference type="Proteomes" id="UP001352223">
    <property type="component" value="Unassembled WGS sequence"/>
</dbReference>
<dbReference type="EMBL" id="JAOZYB010000302">
    <property type="protein sequence ID" value="MEB3964128.1"/>
    <property type="molecule type" value="Genomic_DNA"/>
</dbReference>
<keyword evidence="8 10" id="KW-1133">Transmembrane helix</keyword>
<feature type="transmembrane region" description="Helical" evidence="10">
    <location>
        <begin position="372"/>
        <end position="394"/>
    </location>
</feature>
<keyword evidence="9 10" id="KW-0472">Membrane</keyword>
<evidence type="ECO:0000256" key="9">
    <source>
        <dbReference type="ARBA" id="ARBA00023136"/>
    </source>
</evidence>
<feature type="transmembrane region" description="Helical" evidence="10">
    <location>
        <begin position="232"/>
        <end position="253"/>
    </location>
</feature>
<feature type="transmembrane region" description="Helical" evidence="10">
    <location>
        <begin position="323"/>
        <end position="343"/>
    </location>
</feature>
<evidence type="ECO:0000256" key="5">
    <source>
        <dbReference type="ARBA" id="ARBA00022679"/>
    </source>
</evidence>
<evidence type="ECO:0000256" key="1">
    <source>
        <dbReference type="ARBA" id="ARBA00004477"/>
    </source>
</evidence>
<dbReference type="RefSeq" id="WP_324771843.1">
    <property type="nucleotide sequence ID" value="NZ_BAAATS010000018.1"/>
</dbReference>
<dbReference type="InterPro" id="IPR007315">
    <property type="entry name" value="PIG-V/Gpi18"/>
</dbReference>
<keyword evidence="12" id="KW-1185">Reference proteome</keyword>
<evidence type="ECO:0000256" key="4">
    <source>
        <dbReference type="ARBA" id="ARBA00022676"/>
    </source>
</evidence>
<evidence type="ECO:0008006" key="13">
    <source>
        <dbReference type="Google" id="ProtNLM"/>
    </source>
</evidence>
<feature type="transmembrane region" description="Helical" evidence="10">
    <location>
        <begin position="39"/>
        <end position="61"/>
    </location>
</feature>
<proteinExistence type="predicted"/>
<comment type="subcellular location">
    <subcellularLocation>
        <location evidence="1">Endoplasmic reticulum membrane</location>
        <topology evidence="1">Multi-pass membrane protein</topology>
    </subcellularLocation>
</comment>
<keyword evidence="6 10" id="KW-0812">Transmembrane</keyword>
<evidence type="ECO:0000256" key="7">
    <source>
        <dbReference type="ARBA" id="ARBA00022824"/>
    </source>
</evidence>
<feature type="transmembrane region" description="Helical" evidence="10">
    <location>
        <begin position="349"/>
        <end position="365"/>
    </location>
</feature>
<feature type="transmembrane region" description="Helical" evidence="10">
    <location>
        <begin position="297"/>
        <end position="316"/>
    </location>
</feature>
<evidence type="ECO:0000256" key="10">
    <source>
        <dbReference type="SAM" id="Phobius"/>
    </source>
</evidence>
<evidence type="ECO:0000256" key="8">
    <source>
        <dbReference type="ARBA" id="ARBA00022989"/>
    </source>
</evidence>
<sequence>MSPTAATEAALLLEARPTRPAPGPATDLRERSVRALRRAAPALFAYAAVRTFVLLVFGVWAHKEGHGIWPALATDWDSKWYLGIADHGYERALGTKYDANNLAFFPLYPCLVKALAVVTPGSRATVGLILAAVCSFFAAWGIFAVGDRLYGRRVGVLLTFLWACYPVGIVQWMGYTESLFTAFVAWSLYAVLTGRWIWAGTLAALSGLTRPTGVALAAAVGLCGLPALRRHFLWRVLAGALLAPLGWLGYVGWVGLRLGRWDGYFAVQRLWRNELDGGLETLRTFRSLLAYDSTPELFLVMVTVTLLASVVLYALSLGDRQPLPLLIFTGVLLAIVLGSGGVYFSRARFLVPAFPLLLPLALVLARASRRVLVLGVTGAALGAAYCGGYMLLVWPSAP</sequence>
<gene>
    <name evidence="11" type="ORF">OKJ48_28385</name>
</gene>
<keyword evidence="7" id="KW-0256">Endoplasmic reticulum</keyword>
<evidence type="ECO:0000313" key="11">
    <source>
        <dbReference type="EMBL" id="MEB3964128.1"/>
    </source>
</evidence>
<name>A0ABU6CHF2_9ACTN</name>
<organism evidence="11 12">
    <name type="scientific">Streptomyces kunmingensis</name>
    <dbReference type="NCBI Taxonomy" id="68225"/>
    <lineage>
        <taxon>Bacteria</taxon>
        <taxon>Bacillati</taxon>
        <taxon>Actinomycetota</taxon>
        <taxon>Actinomycetes</taxon>
        <taxon>Kitasatosporales</taxon>
        <taxon>Streptomycetaceae</taxon>
        <taxon>Streptomyces</taxon>
    </lineage>
</organism>
<reference evidence="11 12" key="1">
    <citation type="submission" date="2022-10" db="EMBL/GenBank/DDBJ databases">
        <authorList>
            <person name="Xie J."/>
            <person name="Shen N."/>
        </authorList>
    </citation>
    <scope>NUCLEOTIDE SEQUENCE [LARGE SCALE GENOMIC DNA]</scope>
    <source>
        <strain evidence="11 12">DSM 41681</strain>
    </source>
</reference>
<comment type="caution">
    <text evidence="11">The sequence shown here is derived from an EMBL/GenBank/DDBJ whole genome shotgun (WGS) entry which is preliminary data.</text>
</comment>
<keyword evidence="3" id="KW-0337">GPI-anchor biosynthesis</keyword>
<protein>
    <recommendedName>
        <fullName evidence="13">Glycosyltransferase RgtA/B/C/D-like domain-containing protein</fullName>
    </recommendedName>
</protein>
<feature type="transmembrane region" description="Helical" evidence="10">
    <location>
        <begin position="195"/>
        <end position="220"/>
    </location>
</feature>
<comment type="pathway">
    <text evidence="2">Glycolipid biosynthesis; glycosylphosphatidylinositol-anchor biosynthesis.</text>
</comment>
<evidence type="ECO:0000256" key="3">
    <source>
        <dbReference type="ARBA" id="ARBA00022502"/>
    </source>
</evidence>
<accession>A0ABU6CHF2</accession>
<dbReference type="PANTHER" id="PTHR12468:SF2">
    <property type="entry name" value="GPI MANNOSYLTRANSFERASE 2"/>
    <property type="match status" value="1"/>
</dbReference>
<feature type="transmembrane region" description="Helical" evidence="10">
    <location>
        <begin position="124"/>
        <end position="143"/>
    </location>
</feature>
<evidence type="ECO:0000256" key="6">
    <source>
        <dbReference type="ARBA" id="ARBA00022692"/>
    </source>
</evidence>
<feature type="transmembrane region" description="Helical" evidence="10">
    <location>
        <begin position="155"/>
        <end position="175"/>
    </location>
</feature>
<dbReference type="PANTHER" id="PTHR12468">
    <property type="entry name" value="GPI MANNOSYLTRANSFERASE 2"/>
    <property type="match status" value="1"/>
</dbReference>
<evidence type="ECO:0000313" key="12">
    <source>
        <dbReference type="Proteomes" id="UP001352223"/>
    </source>
</evidence>
<keyword evidence="5" id="KW-0808">Transferase</keyword>